<reference evidence="8 9" key="1">
    <citation type="submission" date="2015-07" db="EMBL/GenBank/DDBJ databases">
        <title>Draft Genome Sequence of Malassezia furfur CBS1878 and Malassezia pachydermatis CBS1879.</title>
        <authorList>
            <person name="Triana S."/>
            <person name="Ohm R."/>
            <person name="Gonzalez A."/>
            <person name="DeCock H."/>
            <person name="Restrepo S."/>
            <person name="Celis A."/>
        </authorList>
    </citation>
    <scope>NUCLEOTIDE SEQUENCE [LARGE SCALE GENOMIC DNA]</scope>
    <source>
        <strain evidence="8 9">CBS 1879</strain>
    </source>
</reference>
<keyword evidence="5" id="KW-0333">Golgi apparatus</keyword>
<dbReference type="InterPro" id="IPR000620">
    <property type="entry name" value="EamA_dom"/>
</dbReference>
<feature type="transmembrane region" description="Helical" evidence="5">
    <location>
        <begin position="387"/>
        <end position="405"/>
    </location>
</feature>
<evidence type="ECO:0000256" key="5">
    <source>
        <dbReference type="RuleBase" id="RU367097"/>
    </source>
</evidence>
<comment type="subcellular location">
    <subcellularLocation>
        <location evidence="5">Golgi apparatus membrane</location>
        <topology evidence="5">Multi-pass membrane protein</topology>
    </subcellularLocation>
    <subcellularLocation>
        <location evidence="5">Cytoplasmic vesicle membrane</location>
        <topology evidence="5">Multi-pass membrane protein</topology>
    </subcellularLocation>
    <subcellularLocation>
        <location evidence="5">Endoplasmic reticulum membrane</location>
        <topology evidence="5">Multi-pass membrane protein</topology>
    </subcellularLocation>
    <subcellularLocation>
        <location evidence="1">Membrane</location>
        <topology evidence="1">Multi-pass membrane protein</topology>
    </subcellularLocation>
</comment>
<feature type="transmembrane region" description="Helical" evidence="5">
    <location>
        <begin position="184"/>
        <end position="202"/>
    </location>
</feature>
<evidence type="ECO:0000256" key="4">
    <source>
        <dbReference type="ARBA" id="ARBA00023136"/>
    </source>
</evidence>
<keyword evidence="3 5" id="KW-1133">Transmembrane helix</keyword>
<keyword evidence="4 5" id="KW-0472">Membrane</keyword>
<keyword evidence="5" id="KW-0256">Endoplasmic reticulum</keyword>
<feature type="transmembrane region" description="Helical" evidence="5">
    <location>
        <begin position="331"/>
        <end position="353"/>
    </location>
</feature>
<dbReference type="SUPFAM" id="SSF103481">
    <property type="entry name" value="Multidrug resistance efflux transporter EmrE"/>
    <property type="match status" value="1"/>
</dbReference>
<dbReference type="Pfam" id="PF00892">
    <property type="entry name" value="EamA"/>
    <property type="match status" value="1"/>
</dbReference>
<feature type="compositionally biased region" description="Basic and acidic residues" evidence="6">
    <location>
        <begin position="438"/>
        <end position="453"/>
    </location>
</feature>
<keyword evidence="2 5" id="KW-0812">Transmembrane</keyword>
<name>A0A0M8ML79_9BASI</name>
<evidence type="ECO:0000259" key="7">
    <source>
        <dbReference type="Pfam" id="PF00892"/>
    </source>
</evidence>
<keyword evidence="5" id="KW-0968">Cytoplasmic vesicle</keyword>
<dbReference type="NCBIfam" id="TIGR00803">
    <property type="entry name" value="nst"/>
    <property type="match status" value="1"/>
</dbReference>
<dbReference type="STRING" id="77020.A0A0M8ML79"/>
<feature type="transmembrane region" description="Helical" evidence="5">
    <location>
        <begin position="290"/>
        <end position="311"/>
    </location>
</feature>
<comment type="caution">
    <text evidence="8">The sequence shown here is derived from an EMBL/GenBank/DDBJ whole genome shotgun (WGS) entry which is preliminary data.</text>
</comment>
<feature type="region of interest" description="Disordered" evidence="6">
    <location>
        <begin position="1"/>
        <end position="39"/>
    </location>
</feature>
<keyword evidence="5" id="KW-0813">Transport</keyword>
<dbReference type="Proteomes" id="UP000037751">
    <property type="component" value="Unassembled WGS sequence"/>
</dbReference>
<evidence type="ECO:0000256" key="1">
    <source>
        <dbReference type="ARBA" id="ARBA00004141"/>
    </source>
</evidence>
<comment type="similarity">
    <text evidence="5">Belongs to the TPT transporter family. SLC35D subfamily.</text>
</comment>
<feature type="transmembrane region" description="Helical" evidence="5">
    <location>
        <begin position="92"/>
        <end position="111"/>
    </location>
</feature>
<comment type="function">
    <text evidence="5">Involved in the import of GDP-mannose from the cytoplasm into the Golgi lumen.</text>
</comment>
<feature type="region of interest" description="Disordered" evidence="6">
    <location>
        <begin position="421"/>
        <end position="453"/>
    </location>
</feature>
<evidence type="ECO:0000256" key="6">
    <source>
        <dbReference type="SAM" id="MobiDB-lite"/>
    </source>
</evidence>
<dbReference type="AlphaFoldDB" id="A0A0M8ML79"/>
<dbReference type="GeneID" id="28727012"/>
<feature type="transmembrane region" description="Helical" evidence="5">
    <location>
        <begin position="132"/>
        <end position="151"/>
    </location>
</feature>
<feature type="domain" description="EamA" evidence="7">
    <location>
        <begin position="259"/>
        <end position="398"/>
    </location>
</feature>
<proteinExistence type="inferred from homology"/>
<feature type="transmembrane region" description="Helical" evidence="5">
    <location>
        <begin position="260"/>
        <end position="278"/>
    </location>
</feature>
<sequence length="453" mass="48548">MTSTATGSRGKSAGDDAEIELGAMNGSEPGAESESSRSRLLSGDSTAAARNLLYSAHDATGKSGAVAAVLSYCVASISMTVINKFAVSGEKFTMNLLVLLCQCTVGVIMVWTAKMMGWIQIRALNMKDIKTWFPISTMLVFVIWTGSKALQFMDIPIYTIFKNLTIILIAYGEVIWFEGRITPMVFASFVLMVMSSVIAAWPDLMPDSPTASLVRRATNEIGMYTGIGTDAGASVPGSAMPVTSAPIQGAIPSDGLSHSGYFWMLLNCLVSATYVLVMRKRIKITGFKDWDTMFFNNLLSIPVLFFMSLLVENWSAETFSRNFPKERRSSLILAILLSGTGGVFISYTTAWCIRVTSSTTYSMVGALNKLPLALSGILFFGNAVTPYNSLGIAVGFVAGIVYAVGKNKQAEAARLANSAATGSSVPSSRLTSGGGHISDPKGEIPTHVHERRD</sequence>
<dbReference type="RefSeq" id="XP_017992368.1">
    <property type="nucleotide sequence ID" value="XM_018135137.1"/>
</dbReference>
<comment type="subunit">
    <text evidence="5">Homooligomer.</text>
</comment>
<organism evidence="8 9">
    <name type="scientific">Malassezia pachydermatis</name>
    <dbReference type="NCBI Taxonomy" id="77020"/>
    <lineage>
        <taxon>Eukaryota</taxon>
        <taxon>Fungi</taxon>
        <taxon>Dikarya</taxon>
        <taxon>Basidiomycota</taxon>
        <taxon>Ustilaginomycotina</taxon>
        <taxon>Malasseziomycetes</taxon>
        <taxon>Malasseziales</taxon>
        <taxon>Malasseziaceae</taxon>
        <taxon>Malassezia</taxon>
    </lineage>
</organism>
<dbReference type="GO" id="GO:0000139">
    <property type="term" value="C:Golgi membrane"/>
    <property type="evidence" value="ECO:0007669"/>
    <property type="project" value="UniProtKB-SubCell"/>
</dbReference>
<dbReference type="InterPro" id="IPR050186">
    <property type="entry name" value="TPT_transporter"/>
</dbReference>
<dbReference type="OrthoDB" id="417037at2759"/>
<accession>A0A0M8ML79</accession>
<evidence type="ECO:0000256" key="2">
    <source>
        <dbReference type="ARBA" id="ARBA00022692"/>
    </source>
</evidence>
<dbReference type="PANTHER" id="PTHR11132">
    <property type="entry name" value="SOLUTE CARRIER FAMILY 35"/>
    <property type="match status" value="1"/>
</dbReference>
<feature type="transmembrane region" description="Helical" evidence="5">
    <location>
        <begin position="65"/>
        <end position="86"/>
    </location>
</feature>
<evidence type="ECO:0000256" key="3">
    <source>
        <dbReference type="ARBA" id="ARBA00022989"/>
    </source>
</evidence>
<protein>
    <recommendedName>
        <fullName evidence="5">GDP-mannose transporter</fullName>
        <shortName evidence="5">GMT</shortName>
    </recommendedName>
</protein>
<feature type="transmembrane region" description="Helical" evidence="5">
    <location>
        <begin position="360"/>
        <end position="381"/>
    </location>
</feature>
<dbReference type="EMBL" id="LGAV01000003">
    <property type="protein sequence ID" value="KOS14736.1"/>
    <property type="molecule type" value="Genomic_DNA"/>
</dbReference>
<feature type="transmembrane region" description="Helical" evidence="5">
    <location>
        <begin position="157"/>
        <end position="177"/>
    </location>
</feature>
<dbReference type="VEuPathDB" id="FungiDB:Malapachy_0621"/>
<dbReference type="GO" id="GO:0005789">
    <property type="term" value="C:endoplasmic reticulum membrane"/>
    <property type="evidence" value="ECO:0007669"/>
    <property type="project" value="UniProtKB-SubCell"/>
</dbReference>
<keyword evidence="5" id="KW-0762">Sugar transport</keyword>
<dbReference type="InterPro" id="IPR037185">
    <property type="entry name" value="EmrE-like"/>
</dbReference>
<evidence type="ECO:0000313" key="9">
    <source>
        <dbReference type="Proteomes" id="UP000037751"/>
    </source>
</evidence>
<feature type="compositionally biased region" description="Polar residues" evidence="6">
    <location>
        <begin position="421"/>
        <end position="431"/>
    </location>
</feature>
<dbReference type="GO" id="GO:0030659">
    <property type="term" value="C:cytoplasmic vesicle membrane"/>
    <property type="evidence" value="ECO:0007669"/>
    <property type="project" value="UniProtKB-SubCell"/>
</dbReference>
<keyword evidence="9" id="KW-1185">Reference proteome</keyword>
<gene>
    <name evidence="8" type="ORF">Malapachy_0621</name>
</gene>
<evidence type="ECO:0000313" key="8">
    <source>
        <dbReference type="EMBL" id="KOS14736.1"/>
    </source>
</evidence>